<dbReference type="Gene3D" id="3.40.50.450">
    <property type="match status" value="1"/>
</dbReference>
<protein>
    <submittedName>
        <fullName evidence="1">Uncharacterized protein</fullName>
    </submittedName>
</protein>
<organism evidence="1 2">
    <name type="scientific">Acacia crassicarpa</name>
    <name type="common">northern wattle</name>
    <dbReference type="NCBI Taxonomy" id="499986"/>
    <lineage>
        <taxon>Eukaryota</taxon>
        <taxon>Viridiplantae</taxon>
        <taxon>Streptophyta</taxon>
        <taxon>Embryophyta</taxon>
        <taxon>Tracheophyta</taxon>
        <taxon>Spermatophyta</taxon>
        <taxon>Magnoliopsida</taxon>
        <taxon>eudicotyledons</taxon>
        <taxon>Gunneridae</taxon>
        <taxon>Pentapetalae</taxon>
        <taxon>rosids</taxon>
        <taxon>fabids</taxon>
        <taxon>Fabales</taxon>
        <taxon>Fabaceae</taxon>
        <taxon>Caesalpinioideae</taxon>
        <taxon>mimosoid clade</taxon>
        <taxon>Acacieae</taxon>
        <taxon>Acacia</taxon>
    </lineage>
</organism>
<evidence type="ECO:0000313" key="2">
    <source>
        <dbReference type="Proteomes" id="UP001293593"/>
    </source>
</evidence>
<reference evidence="1" key="1">
    <citation type="submission" date="2023-10" db="EMBL/GenBank/DDBJ databases">
        <title>Chromosome-level genome of the transformable northern wattle, Acacia crassicarpa.</title>
        <authorList>
            <person name="Massaro I."/>
            <person name="Sinha N.R."/>
            <person name="Poethig S."/>
            <person name="Leichty A.R."/>
        </authorList>
    </citation>
    <scope>NUCLEOTIDE SEQUENCE</scope>
    <source>
        <strain evidence="1">Acra3RX</strain>
        <tissue evidence="1">Leaf</tissue>
    </source>
</reference>
<gene>
    <name evidence="1" type="ORF">QN277_018467</name>
</gene>
<dbReference type="EMBL" id="JAWXYG010000004">
    <property type="protein sequence ID" value="KAK4275375.1"/>
    <property type="molecule type" value="Genomic_DNA"/>
</dbReference>
<proteinExistence type="predicted"/>
<evidence type="ECO:0000313" key="1">
    <source>
        <dbReference type="EMBL" id="KAK4275375.1"/>
    </source>
</evidence>
<keyword evidence="2" id="KW-1185">Reference proteome</keyword>
<dbReference type="AlphaFoldDB" id="A0AAE1KJG7"/>
<dbReference type="Proteomes" id="UP001293593">
    <property type="component" value="Unassembled WGS sequence"/>
</dbReference>
<comment type="caution">
    <text evidence="1">The sequence shown here is derived from an EMBL/GenBank/DDBJ whole genome shotgun (WGS) entry which is preliminary data.</text>
</comment>
<accession>A0AAE1KJG7</accession>
<sequence length="127" mass="14536">MGFSIWGSLGSHIVLGGSQSHKRRIKFQSFSITEKNTLNFKFPKRRLIQVGVSLSKQESIEFDERKSPDEVKEEIKQCYELINRLGRGVVYLGSSRMGPNHSHYMQAQELAKEASYSSYSLFPICED</sequence>
<name>A0AAE1KJG7_9FABA</name>